<name>A0ACB9INT0_9ASTR</name>
<gene>
    <name evidence="1" type="ORF">L1987_19251</name>
</gene>
<keyword evidence="2" id="KW-1185">Reference proteome</keyword>
<reference evidence="2" key="1">
    <citation type="journal article" date="2022" name="Mol. Ecol. Resour.">
        <title>The genomes of chicory, endive, great burdock and yacon provide insights into Asteraceae palaeo-polyploidization history and plant inulin production.</title>
        <authorList>
            <person name="Fan W."/>
            <person name="Wang S."/>
            <person name="Wang H."/>
            <person name="Wang A."/>
            <person name="Jiang F."/>
            <person name="Liu H."/>
            <person name="Zhao H."/>
            <person name="Xu D."/>
            <person name="Zhang Y."/>
        </authorList>
    </citation>
    <scope>NUCLEOTIDE SEQUENCE [LARGE SCALE GENOMIC DNA]</scope>
    <source>
        <strain evidence="2">cv. Yunnan</strain>
    </source>
</reference>
<sequence>MSKKPPKFVRHSYETGESWEMRDEENFIAVEHMRTLNLNGNDYHQAGKKKIFVVNIARLMGKAYGGNQGTLWVCLIETLTRLHSSTRVTEGFKKLVAYAKCNRDSYESEFRSWLNAHEDLSTKE</sequence>
<proteinExistence type="predicted"/>
<dbReference type="Proteomes" id="UP001056120">
    <property type="component" value="Linkage Group LG07"/>
</dbReference>
<evidence type="ECO:0000313" key="2">
    <source>
        <dbReference type="Proteomes" id="UP001056120"/>
    </source>
</evidence>
<reference evidence="1 2" key="2">
    <citation type="journal article" date="2022" name="Mol. Ecol. Resour.">
        <title>The genomes of chicory, endive, great burdock and yacon provide insights into Asteraceae paleo-polyploidization history and plant inulin production.</title>
        <authorList>
            <person name="Fan W."/>
            <person name="Wang S."/>
            <person name="Wang H."/>
            <person name="Wang A."/>
            <person name="Jiang F."/>
            <person name="Liu H."/>
            <person name="Zhao H."/>
            <person name="Xu D."/>
            <person name="Zhang Y."/>
        </authorList>
    </citation>
    <scope>NUCLEOTIDE SEQUENCE [LARGE SCALE GENOMIC DNA]</scope>
    <source>
        <strain evidence="2">cv. Yunnan</strain>
        <tissue evidence="1">Leaves</tissue>
    </source>
</reference>
<accession>A0ACB9INT0</accession>
<dbReference type="EMBL" id="CM042024">
    <property type="protein sequence ID" value="KAI3809654.1"/>
    <property type="molecule type" value="Genomic_DNA"/>
</dbReference>
<comment type="caution">
    <text evidence="1">The sequence shown here is derived from an EMBL/GenBank/DDBJ whole genome shotgun (WGS) entry which is preliminary data.</text>
</comment>
<protein>
    <submittedName>
        <fullName evidence="1">Uncharacterized protein</fullName>
    </submittedName>
</protein>
<organism evidence="1 2">
    <name type="scientific">Smallanthus sonchifolius</name>
    <dbReference type="NCBI Taxonomy" id="185202"/>
    <lineage>
        <taxon>Eukaryota</taxon>
        <taxon>Viridiplantae</taxon>
        <taxon>Streptophyta</taxon>
        <taxon>Embryophyta</taxon>
        <taxon>Tracheophyta</taxon>
        <taxon>Spermatophyta</taxon>
        <taxon>Magnoliopsida</taxon>
        <taxon>eudicotyledons</taxon>
        <taxon>Gunneridae</taxon>
        <taxon>Pentapetalae</taxon>
        <taxon>asterids</taxon>
        <taxon>campanulids</taxon>
        <taxon>Asterales</taxon>
        <taxon>Asteraceae</taxon>
        <taxon>Asteroideae</taxon>
        <taxon>Heliantheae alliance</taxon>
        <taxon>Millerieae</taxon>
        <taxon>Smallanthus</taxon>
    </lineage>
</organism>
<evidence type="ECO:0000313" key="1">
    <source>
        <dbReference type="EMBL" id="KAI3809654.1"/>
    </source>
</evidence>